<feature type="compositionally biased region" description="Basic and acidic residues" evidence="1">
    <location>
        <begin position="512"/>
        <end position="548"/>
    </location>
</feature>
<feature type="compositionally biased region" description="Acidic residues" evidence="1">
    <location>
        <begin position="31"/>
        <end position="50"/>
    </location>
</feature>
<proteinExistence type="predicted"/>
<gene>
    <name evidence="3" type="ORF">BN946_scf185001.g20</name>
</gene>
<dbReference type="OMA" id="KHDYTEA"/>
<dbReference type="InterPro" id="IPR009730">
    <property type="entry name" value="MFAP1_C"/>
</dbReference>
<dbReference type="STRING" id="5643.A0A060SJW0"/>
<organism evidence="3 4">
    <name type="scientific">Pycnoporus cinnabarinus</name>
    <name type="common">Cinnabar-red polypore</name>
    <name type="synonym">Trametes cinnabarina</name>
    <dbReference type="NCBI Taxonomy" id="5643"/>
    <lineage>
        <taxon>Eukaryota</taxon>
        <taxon>Fungi</taxon>
        <taxon>Dikarya</taxon>
        <taxon>Basidiomycota</taxon>
        <taxon>Agaricomycotina</taxon>
        <taxon>Agaricomycetes</taxon>
        <taxon>Polyporales</taxon>
        <taxon>Polyporaceae</taxon>
        <taxon>Trametes</taxon>
    </lineage>
</organism>
<evidence type="ECO:0000313" key="3">
    <source>
        <dbReference type="EMBL" id="CDO74772.1"/>
    </source>
</evidence>
<dbReference type="Proteomes" id="UP000029665">
    <property type="component" value="Unassembled WGS sequence"/>
</dbReference>
<feature type="region of interest" description="Disordered" evidence="1">
    <location>
        <begin position="169"/>
        <end position="198"/>
    </location>
</feature>
<dbReference type="OrthoDB" id="1111734at2759"/>
<feature type="region of interest" description="Disordered" evidence="1">
    <location>
        <begin position="1"/>
        <end position="85"/>
    </location>
</feature>
<dbReference type="InterPro" id="IPR033194">
    <property type="entry name" value="MFAP1"/>
</dbReference>
<keyword evidence="4" id="KW-1185">Reference proteome</keyword>
<evidence type="ECO:0000259" key="2">
    <source>
        <dbReference type="Pfam" id="PF06991"/>
    </source>
</evidence>
<accession>A0A060SJW0</accession>
<dbReference type="Pfam" id="PF06991">
    <property type="entry name" value="MFAP1"/>
    <property type="match status" value="1"/>
</dbReference>
<feature type="region of interest" description="Disordered" evidence="1">
    <location>
        <begin position="97"/>
        <end position="154"/>
    </location>
</feature>
<reference evidence="3" key="1">
    <citation type="submission" date="2014-01" db="EMBL/GenBank/DDBJ databases">
        <title>The genome of the white-rot fungus Pycnoporus cinnabarinus: a basidiomycete model with a versatile arsenal for lignocellulosic biomass breakdown.</title>
        <authorList>
            <person name="Levasseur A."/>
            <person name="Lomascolo A."/>
            <person name="Ruiz-Duenas F.J."/>
            <person name="Uzan E."/>
            <person name="Piumi F."/>
            <person name="Kues U."/>
            <person name="Ram A.F.J."/>
            <person name="Murat C."/>
            <person name="Haon M."/>
            <person name="Benoit I."/>
            <person name="Arfi Y."/>
            <person name="Chevret D."/>
            <person name="Drula E."/>
            <person name="Kwon M.J."/>
            <person name="Gouret P."/>
            <person name="Lesage-Meessen L."/>
            <person name="Lombard V."/>
            <person name="Mariette J."/>
            <person name="Noirot C."/>
            <person name="Park J."/>
            <person name="Patyshakuliyeva A."/>
            <person name="Wieneger R.A.B."/>
            <person name="Wosten H.A.B."/>
            <person name="Martin F."/>
            <person name="Coutinho P.M."/>
            <person name="de Vries R."/>
            <person name="Martinez A.T."/>
            <person name="Klopp C."/>
            <person name="Pontarotti P."/>
            <person name="Henrissat B."/>
            <person name="Record E."/>
        </authorList>
    </citation>
    <scope>NUCLEOTIDE SEQUENCE [LARGE SCALE GENOMIC DNA]</scope>
    <source>
        <strain evidence="3">BRFM137</strain>
    </source>
</reference>
<comment type="caution">
    <text evidence="3">The sequence shown here is derived from an EMBL/GenBank/DDBJ whole genome shotgun (WGS) entry which is preliminary data.</text>
</comment>
<name>A0A060SJW0_PYCCI</name>
<feature type="compositionally biased region" description="Acidic residues" evidence="1">
    <location>
        <begin position="118"/>
        <end position="145"/>
    </location>
</feature>
<evidence type="ECO:0000313" key="4">
    <source>
        <dbReference type="Proteomes" id="UP000029665"/>
    </source>
</evidence>
<protein>
    <recommendedName>
        <fullName evidence="2">Micro-fibrillar-associated protein 1 C-terminal domain-containing protein</fullName>
    </recommendedName>
</protein>
<sequence>MSTTRKPAARLPRPAARYWKGKVPKGAEAALESDSDYDEEAEQQEPEEAGDQQIRDLGGEGDEDEDEEEGLTVRKEAVGKQAKAGISVALKDVNISREGKVIVGGKEESGRTAAEVAQQEESEEEESEEEEEEEESSEEEEESEEEQKPKLQFRPVFIPKRARVTIAEKEAMAADSEEALKRKEQEAEERKKASHDMVAETIRRELLEKEKEDQVPDVDDTDGLDPAAEFEAWRLRELARIKRDKEAALARELEREEIERRRALPEEQRLKEDLERAEQSRKEKPKGQQKFLQKYWHKGAFHQRRMRGYLQDDEVLRKHDYTEATESTIDVSLLPKVMQVRNFGKRSRTKYTHLLDQDTTVGAPPLTANPGTPGGAGAGCFICGGPHLKKDCPQNAHLPPGKAATGANNATQGASRQWGAPRDRDDKRSDSWRDRDRDDRDRRRSGDNRDRNRDGDDRPRARDRDREREIDRERFYREDRDRDRDPDRDRARDQYDDRDRDRRRYSRSRSPTRRDTSRGRGGDDAYRRRRSRSAEGVRDREDKRRRVD</sequence>
<feature type="region of interest" description="Disordered" evidence="1">
    <location>
        <begin position="269"/>
        <end position="289"/>
    </location>
</feature>
<feature type="compositionally biased region" description="Low complexity" evidence="1">
    <location>
        <begin position="403"/>
        <end position="414"/>
    </location>
</feature>
<dbReference type="PANTHER" id="PTHR15327">
    <property type="entry name" value="MICROFIBRIL-ASSOCIATED PROTEIN"/>
    <property type="match status" value="1"/>
</dbReference>
<dbReference type="HOGENOM" id="CLU_022379_1_1_1"/>
<feature type="domain" description="Micro-fibrillar-associated protein 1 C-terminal" evidence="2">
    <location>
        <begin position="142"/>
        <end position="359"/>
    </location>
</feature>
<feature type="compositionally biased region" description="Basic and acidic residues" evidence="1">
    <location>
        <begin position="421"/>
        <end position="502"/>
    </location>
</feature>
<feature type="region of interest" description="Disordered" evidence="1">
    <location>
        <begin position="394"/>
        <end position="548"/>
    </location>
</feature>
<dbReference type="EMBL" id="CCBP010000215">
    <property type="protein sequence ID" value="CDO74772.1"/>
    <property type="molecule type" value="Genomic_DNA"/>
</dbReference>
<evidence type="ECO:0000256" key="1">
    <source>
        <dbReference type="SAM" id="MobiDB-lite"/>
    </source>
</evidence>
<feature type="compositionally biased region" description="Low complexity" evidence="1">
    <location>
        <begin position="1"/>
        <end position="17"/>
    </location>
</feature>
<feature type="compositionally biased region" description="Acidic residues" evidence="1">
    <location>
        <begin position="59"/>
        <end position="70"/>
    </location>
</feature>
<dbReference type="AlphaFoldDB" id="A0A060SJW0"/>
<feature type="compositionally biased region" description="Basic and acidic residues" evidence="1">
    <location>
        <begin position="269"/>
        <end position="286"/>
    </location>
</feature>
<feature type="compositionally biased region" description="Basic and acidic residues" evidence="1">
    <location>
        <begin position="97"/>
        <end position="110"/>
    </location>
</feature>